<keyword evidence="14" id="KW-1185">Reference proteome</keyword>
<dbReference type="Pfam" id="PF03100">
    <property type="entry name" value="CcmE"/>
    <property type="match status" value="1"/>
</dbReference>
<comment type="similarity">
    <text evidence="10">Belongs to the CcmE/CycJ family.</text>
</comment>
<dbReference type="GO" id="GO:0020037">
    <property type="term" value="F:heme binding"/>
    <property type="evidence" value="ECO:0007669"/>
    <property type="project" value="InterPro"/>
</dbReference>
<dbReference type="Proteomes" id="UP000683428">
    <property type="component" value="Chromosome"/>
</dbReference>
<keyword evidence="4 10" id="KW-0479">Metal-binding</keyword>
<protein>
    <recommendedName>
        <fullName evidence="10">Cytochrome c-type biogenesis protein CcmE</fullName>
    </recommendedName>
    <alternativeName>
        <fullName evidence="10">Cytochrome c maturation protein E</fullName>
    </alternativeName>
    <alternativeName>
        <fullName evidence="10">Heme chaperone CcmE</fullName>
    </alternativeName>
</protein>
<dbReference type="InterPro" id="IPR004329">
    <property type="entry name" value="CcmE"/>
</dbReference>
<accession>A0A975XTJ5</accession>
<gene>
    <name evidence="10 13" type="primary">ccmE</name>
    <name evidence="10" type="synonym">cycJ</name>
    <name evidence="13" type="ORF">Azoinq_07930</name>
</gene>
<keyword evidence="7 10" id="KW-0408">Iron</keyword>
<dbReference type="KEGG" id="aiq:Azoinq_07930"/>
<dbReference type="NCBIfam" id="NF009727">
    <property type="entry name" value="PRK13254.1-1"/>
    <property type="match status" value="1"/>
</dbReference>
<keyword evidence="10" id="KW-0812">Transmembrane</keyword>
<evidence type="ECO:0000256" key="5">
    <source>
        <dbReference type="ARBA" id="ARBA00022748"/>
    </source>
</evidence>
<evidence type="ECO:0000256" key="1">
    <source>
        <dbReference type="ARBA" id="ARBA00004533"/>
    </source>
</evidence>
<keyword evidence="10" id="KW-1133">Transmembrane helix</keyword>
<feature type="topological domain" description="Cytoplasmic" evidence="10">
    <location>
        <begin position="1"/>
        <end position="7"/>
    </location>
</feature>
<dbReference type="AlphaFoldDB" id="A0A975XTJ5"/>
<organism evidence="13 14">
    <name type="scientific">Azospira inquinata</name>
    <dbReference type="NCBI Taxonomy" id="2785627"/>
    <lineage>
        <taxon>Bacteria</taxon>
        <taxon>Pseudomonadati</taxon>
        <taxon>Pseudomonadota</taxon>
        <taxon>Betaproteobacteria</taxon>
        <taxon>Rhodocyclales</taxon>
        <taxon>Rhodocyclaceae</taxon>
        <taxon>Azospira</taxon>
    </lineage>
</organism>
<dbReference type="PANTHER" id="PTHR34128">
    <property type="entry name" value="CYTOCHROME C-TYPE BIOGENESIS PROTEIN CCME HOMOLOG, MITOCHONDRIAL"/>
    <property type="match status" value="1"/>
</dbReference>
<evidence type="ECO:0000256" key="12">
    <source>
        <dbReference type="SAM" id="MobiDB-lite"/>
    </source>
</evidence>
<evidence type="ECO:0000256" key="9">
    <source>
        <dbReference type="ARBA" id="ARBA00056663"/>
    </source>
</evidence>
<dbReference type="NCBIfam" id="NF009731">
    <property type="entry name" value="PRK13254.1-5"/>
    <property type="match status" value="1"/>
</dbReference>
<name>A0A975XTJ5_9RHOO</name>
<reference evidence="13" key="1">
    <citation type="submission" date="2020-11" db="EMBL/GenBank/DDBJ databases">
        <title>Azospira inquinata sp. nov.</title>
        <authorList>
            <person name="Moe W.M."/>
            <person name="Mikes M.C."/>
        </authorList>
    </citation>
    <scope>NUCLEOTIDE SEQUENCE</scope>
    <source>
        <strain evidence="13">Azo-3</strain>
    </source>
</reference>
<sequence>MKTRHKRIVLIVAALAILGGATALVLNALNSNIALYISPTDVVAGKAPEGKAFRIGGLVEKGTLKREADGVTMSFIVTDTDKSIPVRYKGILPDLFQEGKGVVAQGKLENGVFVASEVLAKHDENYMPPEAKKAVDDAHARGAAKAAEKAAKDGAAPQGGKPQ</sequence>
<keyword evidence="8 10" id="KW-0472">Membrane</keyword>
<keyword evidence="2 10" id="KW-1003">Cell membrane</keyword>
<evidence type="ECO:0000256" key="3">
    <source>
        <dbReference type="ARBA" id="ARBA00022617"/>
    </source>
</evidence>
<evidence type="ECO:0000256" key="10">
    <source>
        <dbReference type="HAMAP-Rule" id="MF_01959"/>
    </source>
</evidence>
<feature type="region of interest" description="Disordered" evidence="12">
    <location>
        <begin position="127"/>
        <end position="163"/>
    </location>
</feature>
<dbReference type="PANTHER" id="PTHR34128:SF2">
    <property type="entry name" value="CYTOCHROME C-TYPE BIOGENESIS PROTEIN CCME HOMOLOG, MITOCHONDRIAL"/>
    <property type="match status" value="1"/>
</dbReference>
<evidence type="ECO:0000256" key="4">
    <source>
        <dbReference type="ARBA" id="ARBA00022723"/>
    </source>
</evidence>
<dbReference type="HAMAP" id="MF_01959">
    <property type="entry name" value="CcmE"/>
    <property type="match status" value="1"/>
</dbReference>
<feature type="compositionally biased region" description="Basic and acidic residues" evidence="12">
    <location>
        <begin position="127"/>
        <end position="152"/>
    </location>
</feature>
<dbReference type="RefSeq" id="WP_216130249.1">
    <property type="nucleotide sequence ID" value="NZ_CP064782.1"/>
</dbReference>
<dbReference type="FunFam" id="2.40.50.140:FF:000104">
    <property type="entry name" value="Cytochrome c-type biogenesis protein CcmE"/>
    <property type="match status" value="1"/>
</dbReference>
<dbReference type="EMBL" id="CP064782">
    <property type="protein sequence ID" value="QWT47808.1"/>
    <property type="molecule type" value="Genomic_DNA"/>
</dbReference>
<keyword evidence="3 10" id="KW-0349">Heme</keyword>
<feature type="binding site" description="axial binding residue" evidence="10 11">
    <location>
        <position position="126"/>
    </location>
    <ligand>
        <name>heme</name>
        <dbReference type="ChEBI" id="CHEBI:30413"/>
    </ligand>
    <ligandPart>
        <name>Fe</name>
        <dbReference type="ChEBI" id="CHEBI:18248"/>
    </ligandPart>
</feature>
<dbReference type="GO" id="GO:0005886">
    <property type="term" value="C:plasma membrane"/>
    <property type="evidence" value="ECO:0007669"/>
    <property type="project" value="UniProtKB-SubCell"/>
</dbReference>
<keyword evidence="6 10" id="KW-0735">Signal-anchor</keyword>
<evidence type="ECO:0000313" key="13">
    <source>
        <dbReference type="EMBL" id="QWT47808.1"/>
    </source>
</evidence>
<comment type="function">
    <text evidence="9 10">Heme chaperone required for the biogenesis of c-type cytochromes. Transiently binds heme delivered by CcmC and transfers the heme to apo-cytochromes in a process facilitated by CcmF and CcmH.</text>
</comment>
<dbReference type="GO" id="GO:0046872">
    <property type="term" value="F:metal ion binding"/>
    <property type="evidence" value="ECO:0007669"/>
    <property type="project" value="UniProtKB-KW"/>
</dbReference>
<keyword evidence="5 10" id="KW-0201">Cytochrome c-type biogenesis</keyword>
<comment type="subcellular location">
    <subcellularLocation>
        <location evidence="1">Cell inner membrane</location>
    </subcellularLocation>
    <subcellularLocation>
        <location evidence="10">Cell membrane</location>
        <topology evidence="10">Single-pass type II membrane protein</topology>
    </subcellularLocation>
</comment>
<evidence type="ECO:0000256" key="2">
    <source>
        <dbReference type="ARBA" id="ARBA00022475"/>
    </source>
</evidence>
<proteinExistence type="inferred from homology"/>
<evidence type="ECO:0000256" key="7">
    <source>
        <dbReference type="ARBA" id="ARBA00023004"/>
    </source>
</evidence>
<evidence type="ECO:0000256" key="8">
    <source>
        <dbReference type="ARBA" id="ARBA00023136"/>
    </source>
</evidence>
<dbReference type="GO" id="GO:0017003">
    <property type="term" value="P:protein-heme linkage"/>
    <property type="evidence" value="ECO:0007669"/>
    <property type="project" value="UniProtKB-UniRule"/>
</dbReference>
<feature type="topological domain" description="Extracellular" evidence="10">
    <location>
        <begin position="29"/>
        <end position="163"/>
    </location>
</feature>
<dbReference type="NCBIfam" id="NF009729">
    <property type="entry name" value="PRK13254.1-3"/>
    <property type="match status" value="1"/>
</dbReference>
<feature type="binding site" description="covalent" evidence="10 11">
    <location>
        <position position="122"/>
    </location>
    <ligand>
        <name>heme</name>
        <dbReference type="ChEBI" id="CHEBI:30413"/>
    </ligand>
</feature>
<evidence type="ECO:0000256" key="6">
    <source>
        <dbReference type="ARBA" id="ARBA00022968"/>
    </source>
</evidence>
<dbReference type="GO" id="GO:0017004">
    <property type="term" value="P:cytochrome complex assembly"/>
    <property type="evidence" value="ECO:0007669"/>
    <property type="project" value="UniProtKB-KW"/>
</dbReference>
<evidence type="ECO:0000256" key="11">
    <source>
        <dbReference type="PIRSR" id="PIRSR604329-50"/>
    </source>
</evidence>
<evidence type="ECO:0000313" key="14">
    <source>
        <dbReference type="Proteomes" id="UP000683428"/>
    </source>
</evidence>